<protein>
    <submittedName>
        <fullName evidence="8">RagB/SusD family nutrient uptake outer membrane protein</fullName>
    </submittedName>
</protein>
<dbReference type="PROSITE" id="PS51257">
    <property type="entry name" value="PROKAR_LIPOPROTEIN"/>
    <property type="match status" value="1"/>
</dbReference>
<dbReference type="Proteomes" id="UP001597459">
    <property type="component" value="Unassembled WGS sequence"/>
</dbReference>
<feature type="domain" description="SusD-like N-terminal" evidence="7">
    <location>
        <begin position="26"/>
        <end position="232"/>
    </location>
</feature>
<evidence type="ECO:0000313" key="9">
    <source>
        <dbReference type="Proteomes" id="UP001597459"/>
    </source>
</evidence>
<comment type="caution">
    <text evidence="8">The sequence shown here is derived from an EMBL/GenBank/DDBJ whole genome shotgun (WGS) entry which is preliminary data.</text>
</comment>
<accession>A0ABW5N915</accession>
<dbReference type="Gene3D" id="1.25.40.390">
    <property type="match status" value="1"/>
</dbReference>
<organism evidence="8 9">
    <name type="scientific">Aquimarina hainanensis</name>
    <dbReference type="NCBI Taxonomy" id="1578017"/>
    <lineage>
        <taxon>Bacteria</taxon>
        <taxon>Pseudomonadati</taxon>
        <taxon>Bacteroidota</taxon>
        <taxon>Flavobacteriia</taxon>
        <taxon>Flavobacteriales</taxon>
        <taxon>Flavobacteriaceae</taxon>
        <taxon>Aquimarina</taxon>
    </lineage>
</organism>
<evidence type="ECO:0000259" key="6">
    <source>
        <dbReference type="Pfam" id="PF07980"/>
    </source>
</evidence>
<dbReference type="InterPro" id="IPR033985">
    <property type="entry name" value="SusD-like_N"/>
</dbReference>
<evidence type="ECO:0000256" key="2">
    <source>
        <dbReference type="ARBA" id="ARBA00006275"/>
    </source>
</evidence>
<dbReference type="InterPro" id="IPR011990">
    <property type="entry name" value="TPR-like_helical_dom_sf"/>
</dbReference>
<dbReference type="RefSeq" id="WP_378258634.1">
    <property type="nucleotide sequence ID" value="NZ_JBHSJV010000001.1"/>
</dbReference>
<dbReference type="SUPFAM" id="SSF48452">
    <property type="entry name" value="TPR-like"/>
    <property type="match status" value="1"/>
</dbReference>
<evidence type="ECO:0000256" key="3">
    <source>
        <dbReference type="ARBA" id="ARBA00022729"/>
    </source>
</evidence>
<evidence type="ECO:0000256" key="4">
    <source>
        <dbReference type="ARBA" id="ARBA00023136"/>
    </source>
</evidence>
<evidence type="ECO:0000259" key="7">
    <source>
        <dbReference type="Pfam" id="PF14322"/>
    </source>
</evidence>
<keyword evidence="5" id="KW-0998">Cell outer membrane</keyword>
<gene>
    <name evidence="8" type="ORF">ACFSTE_14045</name>
</gene>
<proteinExistence type="inferred from homology"/>
<keyword evidence="4" id="KW-0472">Membrane</keyword>
<feature type="domain" description="RagB/SusD" evidence="6">
    <location>
        <begin position="332"/>
        <end position="419"/>
    </location>
</feature>
<evidence type="ECO:0000256" key="5">
    <source>
        <dbReference type="ARBA" id="ARBA00023237"/>
    </source>
</evidence>
<comment type="subcellular location">
    <subcellularLocation>
        <location evidence="1">Cell outer membrane</location>
    </subcellularLocation>
</comment>
<dbReference type="EMBL" id="JBHULX010000027">
    <property type="protein sequence ID" value="MFD2591955.1"/>
    <property type="molecule type" value="Genomic_DNA"/>
</dbReference>
<dbReference type="Pfam" id="PF14322">
    <property type="entry name" value="SusD-like_3"/>
    <property type="match status" value="1"/>
</dbReference>
<keyword evidence="9" id="KW-1185">Reference proteome</keyword>
<comment type="similarity">
    <text evidence="2">Belongs to the SusD family.</text>
</comment>
<name>A0ABW5N915_9FLAO</name>
<dbReference type="Pfam" id="PF07980">
    <property type="entry name" value="SusD_RagB"/>
    <property type="match status" value="1"/>
</dbReference>
<sequence>MNIKKTIIKFSGILSILLLISCDDNLELTPQQSIEVEDAVTTEQGLKSVLISAYERAGSGNVLGGGIHNASELLGNDQLIDFGGTFNTLKEFDNKQMTVNNTDVSGIWIDSYRAINQANIVLANSDVVKDEEERNSLEGEAKFIRGAVYFELVKLFGKTYQEGEQNPQPGVPLVLLPTLNLDEIKGPSRNTVEEVYAQILTDLTEAYNTLPEANAEFADKYAVKALMARVYLQQQAYEKARDAANEVIQNGNFELVDSYSKAFNNSEDGSEDIFAWQITIQGGRNEMNLYWASNDFGGRVGLDIAINDSYWTIFDDSNDERGAFFYDAEDERASTKWQEQYANVPFIRLAELYLIRAEANERLGTTEGDSPLNDINRIRTRANAAELTAITLDDILLERQRELAFEGFALHDLKRLGGSVDGIDANDDKLVLPIPQREMDANPNLTQNPGY</sequence>
<evidence type="ECO:0000313" key="8">
    <source>
        <dbReference type="EMBL" id="MFD2591955.1"/>
    </source>
</evidence>
<evidence type="ECO:0000256" key="1">
    <source>
        <dbReference type="ARBA" id="ARBA00004442"/>
    </source>
</evidence>
<reference evidence="9" key="1">
    <citation type="journal article" date="2019" name="Int. J. Syst. Evol. Microbiol.">
        <title>The Global Catalogue of Microorganisms (GCM) 10K type strain sequencing project: providing services to taxonomists for standard genome sequencing and annotation.</title>
        <authorList>
            <consortium name="The Broad Institute Genomics Platform"/>
            <consortium name="The Broad Institute Genome Sequencing Center for Infectious Disease"/>
            <person name="Wu L."/>
            <person name="Ma J."/>
        </authorList>
    </citation>
    <scope>NUCLEOTIDE SEQUENCE [LARGE SCALE GENOMIC DNA]</scope>
    <source>
        <strain evidence="9">KCTC 42423</strain>
    </source>
</reference>
<keyword evidence="3" id="KW-0732">Signal</keyword>
<dbReference type="InterPro" id="IPR012944">
    <property type="entry name" value="SusD_RagB_dom"/>
</dbReference>
<dbReference type="CDD" id="cd08977">
    <property type="entry name" value="SusD"/>
    <property type="match status" value="1"/>
</dbReference>